<keyword evidence="4" id="KW-1185">Reference proteome</keyword>
<dbReference type="AlphaFoldDB" id="A0A3E2H3L6"/>
<feature type="non-terminal residue" evidence="3">
    <location>
        <position position="1"/>
    </location>
</feature>
<dbReference type="InterPro" id="IPR021331">
    <property type="entry name" value="Hva1_TUDOR"/>
</dbReference>
<evidence type="ECO:0000313" key="3">
    <source>
        <dbReference type="EMBL" id="RFU27877.1"/>
    </source>
</evidence>
<reference evidence="3 4" key="1">
    <citation type="submission" date="2018-05" db="EMBL/GenBank/DDBJ databases">
        <title>Draft genome sequence of Scytalidium lignicola DSM 105466, a ubiquitous saprotrophic fungus.</title>
        <authorList>
            <person name="Buettner E."/>
            <person name="Gebauer A.M."/>
            <person name="Hofrichter M."/>
            <person name="Liers C."/>
            <person name="Kellner H."/>
        </authorList>
    </citation>
    <scope>NUCLEOTIDE SEQUENCE [LARGE SCALE GENOMIC DNA]</scope>
    <source>
        <strain evidence="3 4">DSM 105466</strain>
    </source>
</reference>
<feature type="compositionally biased region" description="Basic and acidic residues" evidence="1">
    <location>
        <begin position="54"/>
        <end position="65"/>
    </location>
</feature>
<dbReference type="OMA" id="KVIFHDQ"/>
<dbReference type="Gene3D" id="2.30.30.1060">
    <property type="match status" value="1"/>
</dbReference>
<evidence type="ECO:0000259" key="2">
    <source>
        <dbReference type="Pfam" id="PF11160"/>
    </source>
</evidence>
<proteinExistence type="predicted"/>
<dbReference type="Proteomes" id="UP000258309">
    <property type="component" value="Unassembled WGS sequence"/>
</dbReference>
<feature type="non-terminal residue" evidence="3">
    <location>
        <position position="76"/>
    </location>
</feature>
<feature type="domain" description="Hypervirulence associated protein TUDOR" evidence="2">
    <location>
        <begin position="16"/>
        <end position="70"/>
    </location>
</feature>
<feature type="compositionally biased region" description="Basic and acidic residues" evidence="1">
    <location>
        <begin position="26"/>
        <end position="39"/>
    </location>
</feature>
<name>A0A3E2H3L6_SCYLI</name>
<dbReference type="OrthoDB" id="2138648at2759"/>
<dbReference type="EMBL" id="NCSJ02000186">
    <property type="protein sequence ID" value="RFU27877.1"/>
    <property type="molecule type" value="Genomic_DNA"/>
</dbReference>
<comment type="caution">
    <text evidence="3">The sequence shown here is derived from an EMBL/GenBank/DDBJ whole genome shotgun (WGS) entry which is preliminary data.</text>
</comment>
<dbReference type="STRING" id="5539.A0A3E2H3L6"/>
<evidence type="ECO:0000313" key="4">
    <source>
        <dbReference type="Proteomes" id="UP000258309"/>
    </source>
</evidence>
<evidence type="ECO:0000256" key="1">
    <source>
        <dbReference type="SAM" id="MobiDB-lite"/>
    </source>
</evidence>
<protein>
    <recommendedName>
        <fullName evidence="2">Hypervirulence associated protein TUDOR domain-containing protein</fullName>
    </recommendedName>
</protein>
<feature type="region of interest" description="Disordered" evidence="1">
    <location>
        <begin position="24"/>
        <end position="76"/>
    </location>
</feature>
<sequence>MNPGIVDNVGHNISVGDHVSIKIRGGHREGDVEKIVETEKEAEEEGVKHPPKVIFHDQHGDRVAHNPESLTVTEKQ</sequence>
<accession>A0A3E2H3L6</accession>
<dbReference type="Pfam" id="PF11160">
    <property type="entry name" value="Hva1_TUDOR"/>
    <property type="match status" value="1"/>
</dbReference>
<gene>
    <name evidence="3" type="ORF">B7463_g8471</name>
</gene>
<organism evidence="3 4">
    <name type="scientific">Scytalidium lignicola</name>
    <name type="common">Hyphomycete</name>
    <dbReference type="NCBI Taxonomy" id="5539"/>
    <lineage>
        <taxon>Eukaryota</taxon>
        <taxon>Fungi</taxon>
        <taxon>Dikarya</taxon>
        <taxon>Ascomycota</taxon>
        <taxon>Pezizomycotina</taxon>
        <taxon>Leotiomycetes</taxon>
        <taxon>Leotiomycetes incertae sedis</taxon>
        <taxon>Scytalidium</taxon>
    </lineage>
</organism>